<feature type="compositionally biased region" description="Pro residues" evidence="1">
    <location>
        <begin position="1"/>
        <end position="11"/>
    </location>
</feature>
<protein>
    <submittedName>
        <fullName evidence="2">Uncharacterized protein</fullName>
    </submittedName>
</protein>
<evidence type="ECO:0000256" key="1">
    <source>
        <dbReference type="SAM" id="MobiDB-lite"/>
    </source>
</evidence>
<dbReference type="Proteomes" id="UP000324748">
    <property type="component" value="Unassembled WGS sequence"/>
</dbReference>
<evidence type="ECO:0000313" key="2">
    <source>
        <dbReference type="EMBL" id="KAA1078477.1"/>
    </source>
</evidence>
<name>A0A5B0MN60_PUCGR</name>
<dbReference type="EMBL" id="VSWC01000144">
    <property type="protein sequence ID" value="KAA1078477.1"/>
    <property type="molecule type" value="Genomic_DNA"/>
</dbReference>
<evidence type="ECO:0000313" key="4">
    <source>
        <dbReference type="Proteomes" id="UP000324748"/>
    </source>
</evidence>
<sequence>MQLHPETPPPKIAEVTTGFTPDKSAGSLAENEVDEPREACIASVQGASNLHSQPDVSMGLYNGVSYKA</sequence>
<dbReference type="AlphaFoldDB" id="A0A5B0MN60"/>
<gene>
    <name evidence="3" type="ORF">PGT21_000425</name>
    <name evidence="2" type="ORF">PGT21_035484</name>
</gene>
<keyword evidence="4" id="KW-1185">Reference proteome</keyword>
<evidence type="ECO:0000313" key="3">
    <source>
        <dbReference type="EMBL" id="KAA1111274.1"/>
    </source>
</evidence>
<dbReference type="EMBL" id="VSWC01000019">
    <property type="protein sequence ID" value="KAA1111274.1"/>
    <property type="molecule type" value="Genomic_DNA"/>
</dbReference>
<reference evidence="2 4" key="1">
    <citation type="submission" date="2019-05" db="EMBL/GenBank/DDBJ databases">
        <title>Emergence of the Ug99 lineage of the wheat stem rust pathogen through somatic hybridization.</title>
        <authorList>
            <person name="Li F."/>
            <person name="Upadhyaya N.M."/>
            <person name="Sperschneider J."/>
            <person name="Matny O."/>
            <person name="Nguyen-Phuc H."/>
            <person name="Mago R."/>
            <person name="Raley C."/>
            <person name="Miller M.E."/>
            <person name="Silverstein K.A.T."/>
            <person name="Henningsen E."/>
            <person name="Hirsch C.D."/>
            <person name="Visser B."/>
            <person name="Pretorius Z.A."/>
            <person name="Steffenson B.J."/>
            <person name="Schwessinger B."/>
            <person name="Dodds P.N."/>
            <person name="Figueroa M."/>
        </authorList>
    </citation>
    <scope>NUCLEOTIDE SEQUENCE [LARGE SCALE GENOMIC DNA]</scope>
    <source>
        <strain evidence="2">21-0</strain>
    </source>
</reference>
<accession>A0A5B0MN60</accession>
<organism evidence="2 4">
    <name type="scientific">Puccinia graminis f. sp. tritici</name>
    <dbReference type="NCBI Taxonomy" id="56615"/>
    <lineage>
        <taxon>Eukaryota</taxon>
        <taxon>Fungi</taxon>
        <taxon>Dikarya</taxon>
        <taxon>Basidiomycota</taxon>
        <taxon>Pucciniomycotina</taxon>
        <taxon>Pucciniomycetes</taxon>
        <taxon>Pucciniales</taxon>
        <taxon>Pucciniaceae</taxon>
        <taxon>Puccinia</taxon>
    </lineage>
</organism>
<comment type="caution">
    <text evidence="2">The sequence shown here is derived from an EMBL/GenBank/DDBJ whole genome shotgun (WGS) entry which is preliminary data.</text>
</comment>
<feature type="region of interest" description="Disordered" evidence="1">
    <location>
        <begin position="1"/>
        <end position="34"/>
    </location>
</feature>
<proteinExistence type="predicted"/>